<feature type="region of interest" description="Disordered" evidence="2">
    <location>
        <begin position="138"/>
        <end position="163"/>
    </location>
</feature>
<dbReference type="SMART" id="SM00360">
    <property type="entry name" value="RRM"/>
    <property type="match status" value="1"/>
</dbReference>
<dbReference type="PANTHER" id="PTHR48034">
    <property type="entry name" value="TRANSFORMER-2 SEX-DETERMINING PROTEIN-RELATED"/>
    <property type="match status" value="1"/>
</dbReference>
<organism evidence="5 6">
    <name type="scientific">Lingula anatina</name>
    <name type="common">Brachiopod</name>
    <name type="synonym">Lingula unguis</name>
    <dbReference type="NCBI Taxonomy" id="7574"/>
    <lineage>
        <taxon>Eukaryota</taxon>
        <taxon>Metazoa</taxon>
        <taxon>Spiralia</taxon>
        <taxon>Lophotrochozoa</taxon>
        <taxon>Brachiopoda</taxon>
        <taxon>Linguliformea</taxon>
        <taxon>Lingulata</taxon>
        <taxon>Lingulida</taxon>
        <taxon>Linguloidea</taxon>
        <taxon>Lingulidae</taxon>
        <taxon>Lingula</taxon>
    </lineage>
</organism>
<protein>
    <submittedName>
        <fullName evidence="6">Uncharacterized protein LOC106158217</fullName>
    </submittedName>
</protein>
<dbReference type="InterPro" id="IPR012677">
    <property type="entry name" value="Nucleotide-bd_a/b_plait_sf"/>
</dbReference>
<dbReference type="SUPFAM" id="SSF54928">
    <property type="entry name" value="RNA-binding domain, RBD"/>
    <property type="match status" value="1"/>
</dbReference>
<name>A0A1S3HU76_LINAN</name>
<keyword evidence="5" id="KW-1185">Reference proteome</keyword>
<evidence type="ECO:0000256" key="2">
    <source>
        <dbReference type="SAM" id="MobiDB-lite"/>
    </source>
</evidence>
<evidence type="ECO:0000256" key="1">
    <source>
        <dbReference type="PROSITE-ProRule" id="PRU00176"/>
    </source>
</evidence>
<proteinExistence type="predicted"/>
<dbReference type="InterPro" id="IPR035979">
    <property type="entry name" value="RBD_domain_sf"/>
</dbReference>
<dbReference type="GO" id="GO:0050482">
    <property type="term" value="P:arachidonate secretion"/>
    <property type="evidence" value="ECO:0007669"/>
    <property type="project" value="InterPro"/>
</dbReference>
<dbReference type="OrthoDB" id="8093034at2759"/>
<keyword evidence="3" id="KW-1133">Transmembrane helix</keyword>
<dbReference type="GO" id="GO:0003723">
    <property type="term" value="F:RNA binding"/>
    <property type="evidence" value="ECO:0007669"/>
    <property type="project" value="UniProtKB-UniRule"/>
</dbReference>
<dbReference type="GeneID" id="106158217"/>
<dbReference type="AlphaFoldDB" id="A0A1S3HU76"/>
<dbReference type="RefSeq" id="XP_013389573.1">
    <property type="nucleotide sequence ID" value="XM_013534119.2"/>
</dbReference>
<dbReference type="Pfam" id="PF00076">
    <property type="entry name" value="RRM_1"/>
    <property type="match status" value="1"/>
</dbReference>
<dbReference type="GO" id="GO:0006644">
    <property type="term" value="P:phospholipid metabolic process"/>
    <property type="evidence" value="ECO:0007669"/>
    <property type="project" value="InterPro"/>
</dbReference>
<accession>A0A1S3HU76</accession>
<dbReference type="KEGG" id="lak:106158217"/>
<evidence type="ECO:0000256" key="3">
    <source>
        <dbReference type="SAM" id="Phobius"/>
    </source>
</evidence>
<feature type="transmembrane region" description="Helical" evidence="3">
    <location>
        <begin position="170"/>
        <end position="194"/>
    </location>
</feature>
<evidence type="ECO:0000313" key="6">
    <source>
        <dbReference type="RefSeq" id="XP_013389573.1"/>
    </source>
</evidence>
<dbReference type="Gene3D" id="1.20.90.10">
    <property type="entry name" value="Phospholipase A2 domain"/>
    <property type="match status" value="1"/>
</dbReference>
<sequence>MLTSHDRARVILHFLVDRGIYVVEPISLHLQSRLFGVVDILSRKMSGGYGRPPQNVDDMASLKVDNLTYRTTPEDLRRSFEKYGDVGDVYIPRDRFTRESRGFAFVRFYDKRDAEDAMDAMDGAIMDGRELRVQMARYGRPAEPRRGGPRRSYGGGGGGGGYRGSRGRRCITGIACVAMKWFSSVVVIAITTLVTARPEKLNKDHPAAFEEALLAHSRAKRDLFVYGNWCGVGITGVGTACTCEDTVADCEAALAPKDSLDAACLEHDLCLCNKPPGDLPELIALCQCNMEIYNDASANNVCTEYSWWWNFFARSSCESYRAGLKSAFLFAPCYCQTSSSVVLGFPQCQSP</sequence>
<dbReference type="InParanoid" id="A0A1S3HU76"/>
<dbReference type="STRING" id="7574.A0A1S3HU76"/>
<feature type="compositionally biased region" description="Gly residues" evidence="2">
    <location>
        <begin position="153"/>
        <end position="163"/>
    </location>
</feature>
<dbReference type="InterPro" id="IPR036444">
    <property type="entry name" value="PLipase_A2_dom_sf"/>
</dbReference>
<dbReference type="PROSITE" id="PS50102">
    <property type="entry name" value="RRM"/>
    <property type="match status" value="1"/>
</dbReference>
<reference evidence="6" key="1">
    <citation type="submission" date="2025-08" db="UniProtKB">
        <authorList>
            <consortium name="RefSeq"/>
        </authorList>
    </citation>
    <scope>IDENTIFICATION</scope>
    <source>
        <tissue evidence="6">Gonads</tissue>
    </source>
</reference>
<evidence type="ECO:0000313" key="5">
    <source>
        <dbReference type="Proteomes" id="UP000085678"/>
    </source>
</evidence>
<dbReference type="InterPro" id="IPR000504">
    <property type="entry name" value="RRM_dom"/>
</dbReference>
<keyword evidence="3" id="KW-0472">Membrane</keyword>
<keyword evidence="1" id="KW-0694">RNA-binding</keyword>
<dbReference type="SUPFAM" id="SSF48619">
    <property type="entry name" value="Phospholipase A2, PLA2"/>
    <property type="match status" value="1"/>
</dbReference>
<keyword evidence="3" id="KW-0812">Transmembrane</keyword>
<dbReference type="Gene3D" id="3.30.70.330">
    <property type="match status" value="1"/>
</dbReference>
<dbReference type="GO" id="GO:0004623">
    <property type="term" value="F:phospholipase A2 activity"/>
    <property type="evidence" value="ECO:0007669"/>
    <property type="project" value="InterPro"/>
</dbReference>
<dbReference type="InterPro" id="IPR050441">
    <property type="entry name" value="RBM"/>
</dbReference>
<dbReference type="CDD" id="cd12311">
    <property type="entry name" value="RRM_SRSF2_SRSF8"/>
    <property type="match status" value="1"/>
</dbReference>
<feature type="domain" description="RRM" evidence="4">
    <location>
        <begin position="60"/>
        <end position="138"/>
    </location>
</feature>
<dbReference type="Proteomes" id="UP000085678">
    <property type="component" value="Unplaced"/>
</dbReference>
<gene>
    <name evidence="6" type="primary">LOC106158217</name>
</gene>
<evidence type="ECO:0000259" key="4">
    <source>
        <dbReference type="PROSITE" id="PS50102"/>
    </source>
</evidence>